<organism evidence="2 3">
    <name type="scientific">Durusdinium trenchii</name>
    <dbReference type="NCBI Taxonomy" id="1381693"/>
    <lineage>
        <taxon>Eukaryota</taxon>
        <taxon>Sar</taxon>
        <taxon>Alveolata</taxon>
        <taxon>Dinophyceae</taxon>
        <taxon>Suessiales</taxon>
        <taxon>Symbiodiniaceae</taxon>
        <taxon>Durusdinium</taxon>
    </lineage>
</organism>
<name>A0ABP0KYG3_9DINO</name>
<feature type="compositionally biased region" description="Basic and acidic residues" evidence="1">
    <location>
        <begin position="1573"/>
        <end position="1582"/>
    </location>
</feature>
<feature type="region of interest" description="Disordered" evidence="1">
    <location>
        <begin position="1403"/>
        <end position="1438"/>
    </location>
</feature>
<dbReference type="Proteomes" id="UP001642484">
    <property type="component" value="Unassembled WGS sequence"/>
</dbReference>
<feature type="region of interest" description="Disordered" evidence="1">
    <location>
        <begin position="82"/>
        <end position="111"/>
    </location>
</feature>
<evidence type="ECO:0000313" key="2">
    <source>
        <dbReference type="EMBL" id="CAK9031874.1"/>
    </source>
</evidence>
<gene>
    <name evidence="2" type="ORF">CCMP2556_LOCUS18459</name>
</gene>
<feature type="region of interest" description="Disordered" evidence="1">
    <location>
        <begin position="1556"/>
        <end position="1590"/>
    </location>
</feature>
<feature type="compositionally biased region" description="Basic residues" evidence="1">
    <location>
        <begin position="85"/>
        <end position="94"/>
    </location>
</feature>
<evidence type="ECO:0008006" key="4">
    <source>
        <dbReference type="Google" id="ProtNLM"/>
    </source>
</evidence>
<reference evidence="2 3" key="1">
    <citation type="submission" date="2024-02" db="EMBL/GenBank/DDBJ databases">
        <authorList>
            <person name="Chen Y."/>
            <person name="Shah S."/>
            <person name="Dougan E. K."/>
            <person name="Thang M."/>
            <person name="Chan C."/>
        </authorList>
    </citation>
    <scope>NUCLEOTIDE SEQUENCE [LARGE SCALE GENOMIC DNA]</scope>
</reference>
<proteinExistence type="predicted"/>
<feature type="region of interest" description="Disordered" evidence="1">
    <location>
        <begin position="33"/>
        <end position="69"/>
    </location>
</feature>
<accession>A0ABP0KYG3</accession>
<feature type="region of interest" description="Disordered" evidence="1">
    <location>
        <begin position="1456"/>
        <end position="1478"/>
    </location>
</feature>
<keyword evidence="3" id="KW-1185">Reference proteome</keyword>
<feature type="compositionally biased region" description="Basic and acidic residues" evidence="1">
    <location>
        <begin position="99"/>
        <end position="111"/>
    </location>
</feature>
<evidence type="ECO:0000313" key="3">
    <source>
        <dbReference type="Proteomes" id="UP001642484"/>
    </source>
</evidence>
<sequence length="1590" mass="177127">MDDSCLDLFQPDGDAQDALEQHACLDLFEDVDVQAAPSSPPPGSVVIQVDSPPQKRLRGQPRQSLASNEAIVASVRESEASAARKLSKNRRKRWSNSARSKDEVDGKVSKQTQERLDRMANLCVAFFGSDSLRGARSHISTQLGLPLHTVLVTQHRLAELALQSQDAHATALIEHLISACEDCSRSDRSLQPQLFCRVRQYDETPLTLRIGHLSSEDKPPLPILEDSTRRIGKGRKTKDAQTCKLFLTELRWCALFVEDGTSDTDRVTGMHLESQLVSPLQVLASNTAELMAEALLVSGAMRLDALANSKFQRVLSIVTTDDLSANTAAERLLSEREKELYPGVDFGKLHLPCEVHKCHGIAKSMFQLLPDFTSGLIKAALALRSGHMRQLRLIVKDLIRDKLRIYRATPSFTGSDSSAFRDHMMKVFFSTCTSAEKASVVSLFNGDWSDPEIQHVCLGCCSSREHTIHKMETLALPVFLWRGPRVLPRHKWVGADDSLDWFGRLLALHSLLPEVMRRLFGPRAHGRPSQAGDTAEPESALLESIEHEAFSALAAYDASQGPTHDAEAEDDYRVIFKRWRQQAYDWACNYKDLQGDLLFSRLALAPQCELMNKQLFLASGKWDEQQFAHEAEHGSRMFRVLETHQNVAVSKAIEQVISIAKQDFFSNVPCELWTMRHSHQLFRLLMRVGASAHHYLYQRHKRYPYKLFALLQEDGEAVKQAGQDILRDFQQHPCTLCAFSMWFLKHDNRSSSLDALISRRSLLELASIATECAVDICHTECQHASNRRLVEGKSLHTYQADLAEASSHYVARVLRSTSWRGIRSVLPNHMAPDKVRAKPGPKKKEKVISNHYQKARARGQPLRRGGGERSVFLSEQGALFPGTPEAKRQRALLAQKYKALPDAERKRLRDKAFSVRQAKKYGANQLVRRLKPKRPALALADAAHAHVNISGAPAICDSRSSDLSLEAVVLQEKALAKQLRSQKNAVELARMKDLAQANISTLLGVVEPVKRQILTSPKKNEGEAADWQLGIPVAGEDVVPISPCVPMARSSTALDVSASCMNSAWKRLKKLEEGSQDGRLQSLDKTWEQRHDMITGSSFHHTKPPPDKHKRCRCAGVPFCRGWLEPLRKRFAAAIVAMCSSRAKLKDKLVNGLLVLHLSGVQTQALLEGKTLSGQSVEAGLGISERRPSETMWLHISFVWGGLKQFFPVFGVLQQPNNSAEQAGSHVDLTFDSKFEDFYELLQKLDVNMQWSAELYELVNCEKVVGNLVPAVCVAQKTECPPYVAWKGASAYRSEGARQRPAAEGPRTAKRNASTALELFLEDGQGQEDQTMAVEGNSAETQSHASVDLDGEQVYELEEDSENDVDFDAWQLPADAPEVPIREEVLMEALALALDGQDETCDLESARGGAGEEVATEAAMPPPPAPSSASRAEERFPDSMSLSDLAAVPLEEVRGERVETHRREGPRQSHEGLPIRGEDGGNFITHIKHKPQANDVFIRCPKHPSCFKTKTLNASDRSLAQGRPLAFLMAWAWEADSHPNKSEHIRLCKPSFEKRKKARQMLKEESNSGTFLDLERPPREGEGSEPENCP</sequence>
<feature type="compositionally biased region" description="Basic and acidic residues" evidence="1">
    <location>
        <begin position="1456"/>
        <end position="1470"/>
    </location>
</feature>
<protein>
    <recommendedName>
        <fullName evidence="4">Fanconi-associated nuclease</fullName>
    </recommendedName>
</protein>
<evidence type="ECO:0000256" key="1">
    <source>
        <dbReference type="SAM" id="MobiDB-lite"/>
    </source>
</evidence>
<dbReference type="EMBL" id="CAXAMN010010469">
    <property type="protein sequence ID" value="CAK9031874.1"/>
    <property type="molecule type" value="Genomic_DNA"/>
</dbReference>
<comment type="caution">
    <text evidence="2">The sequence shown here is derived from an EMBL/GenBank/DDBJ whole genome shotgun (WGS) entry which is preliminary data.</text>
</comment>